<dbReference type="PANTHER" id="PTHR30204">
    <property type="entry name" value="REDOX-CYCLING DRUG-SENSING TRANSCRIPTIONAL ACTIVATOR SOXR"/>
    <property type="match status" value="1"/>
</dbReference>
<evidence type="ECO:0000313" key="8">
    <source>
        <dbReference type="Proteomes" id="UP000786989"/>
    </source>
</evidence>
<evidence type="ECO:0000259" key="6">
    <source>
        <dbReference type="PROSITE" id="PS50937"/>
    </source>
</evidence>
<dbReference type="GO" id="GO:0003677">
    <property type="term" value="F:DNA binding"/>
    <property type="evidence" value="ECO:0007669"/>
    <property type="project" value="UniProtKB-KW"/>
</dbReference>
<reference evidence="7" key="2">
    <citation type="submission" date="2021-09" db="EMBL/GenBank/DDBJ databases">
        <authorList>
            <person name="Gilroy R."/>
        </authorList>
    </citation>
    <scope>NUCLEOTIDE SEQUENCE</scope>
    <source>
        <strain evidence="7">ChiGjej6B6-11269</strain>
    </source>
</reference>
<dbReference type="Pfam" id="PF00376">
    <property type="entry name" value="MerR"/>
    <property type="match status" value="1"/>
</dbReference>
<dbReference type="PROSITE" id="PS50937">
    <property type="entry name" value="HTH_MERR_2"/>
    <property type="match status" value="1"/>
</dbReference>
<dbReference type="InterPro" id="IPR009061">
    <property type="entry name" value="DNA-bd_dom_put_sf"/>
</dbReference>
<feature type="domain" description="HTH merR-type" evidence="6">
    <location>
        <begin position="4"/>
        <end position="73"/>
    </location>
</feature>
<reference evidence="7" key="1">
    <citation type="journal article" date="2021" name="PeerJ">
        <title>Extensive microbial diversity within the chicken gut microbiome revealed by metagenomics and culture.</title>
        <authorList>
            <person name="Gilroy R."/>
            <person name="Ravi A."/>
            <person name="Getino M."/>
            <person name="Pursley I."/>
            <person name="Horton D.L."/>
            <person name="Alikhan N.F."/>
            <person name="Baker D."/>
            <person name="Gharbi K."/>
            <person name="Hall N."/>
            <person name="Watson M."/>
            <person name="Adriaenssens E.M."/>
            <person name="Foster-Nyarko E."/>
            <person name="Jarju S."/>
            <person name="Secka A."/>
            <person name="Antonio M."/>
            <person name="Oren A."/>
            <person name="Chaudhuri R.R."/>
            <person name="La Ragione R."/>
            <person name="Hildebrand F."/>
            <person name="Pallen M.J."/>
        </authorList>
    </citation>
    <scope>NUCLEOTIDE SEQUENCE</scope>
    <source>
        <strain evidence="7">ChiGjej6B6-11269</strain>
    </source>
</reference>
<keyword evidence="3 7" id="KW-0238">DNA-binding</keyword>
<evidence type="ECO:0000313" key="7">
    <source>
        <dbReference type="EMBL" id="HJF65379.1"/>
    </source>
</evidence>
<evidence type="ECO:0000256" key="4">
    <source>
        <dbReference type="ARBA" id="ARBA00023163"/>
    </source>
</evidence>
<feature type="compositionally biased region" description="Basic and acidic residues" evidence="5">
    <location>
        <begin position="251"/>
        <end position="271"/>
    </location>
</feature>
<gene>
    <name evidence="7" type="ORF">K8U77_04585</name>
</gene>
<protein>
    <submittedName>
        <fullName evidence="7">MerR family DNA-binding transcriptional regulator</fullName>
    </submittedName>
</protein>
<evidence type="ECO:0000256" key="2">
    <source>
        <dbReference type="ARBA" id="ARBA00023015"/>
    </source>
</evidence>
<name>A0A9D2UWF7_9ACTN</name>
<dbReference type="Gene3D" id="1.10.1660.10">
    <property type="match status" value="1"/>
</dbReference>
<dbReference type="InterPro" id="IPR047057">
    <property type="entry name" value="MerR_fam"/>
</dbReference>
<comment type="caution">
    <text evidence="7">The sequence shown here is derived from an EMBL/GenBank/DDBJ whole genome shotgun (WGS) entry which is preliminary data.</text>
</comment>
<accession>A0A9D2UWF7</accession>
<dbReference type="EMBL" id="DYWI01000079">
    <property type="protein sequence ID" value="HJF65379.1"/>
    <property type="molecule type" value="Genomic_DNA"/>
</dbReference>
<evidence type="ECO:0000256" key="1">
    <source>
        <dbReference type="ARBA" id="ARBA00022491"/>
    </source>
</evidence>
<dbReference type="SMART" id="SM00422">
    <property type="entry name" value="HTH_MERR"/>
    <property type="match status" value="1"/>
</dbReference>
<dbReference type="AlphaFoldDB" id="A0A9D2UWF7"/>
<keyword evidence="2" id="KW-0805">Transcription regulation</keyword>
<dbReference type="SUPFAM" id="SSF46955">
    <property type="entry name" value="Putative DNA-binding domain"/>
    <property type="match status" value="1"/>
</dbReference>
<evidence type="ECO:0000256" key="3">
    <source>
        <dbReference type="ARBA" id="ARBA00023125"/>
    </source>
</evidence>
<dbReference type="Proteomes" id="UP000786989">
    <property type="component" value="Unassembled WGS sequence"/>
</dbReference>
<dbReference type="InterPro" id="IPR000551">
    <property type="entry name" value="MerR-type_HTH_dom"/>
</dbReference>
<keyword evidence="1" id="KW-0678">Repressor</keyword>
<organism evidence="7 8">
    <name type="scientific">Slackia equolifaciens</name>
    <dbReference type="NCBI Taxonomy" id="498718"/>
    <lineage>
        <taxon>Bacteria</taxon>
        <taxon>Bacillati</taxon>
        <taxon>Actinomycetota</taxon>
        <taxon>Coriobacteriia</taxon>
        <taxon>Eggerthellales</taxon>
        <taxon>Eggerthellaceae</taxon>
        <taxon>Slackia</taxon>
    </lineage>
</organism>
<keyword evidence="4" id="KW-0804">Transcription</keyword>
<feature type="region of interest" description="Disordered" evidence="5">
    <location>
        <begin position="242"/>
        <end position="276"/>
    </location>
</feature>
<dbReference type="GO" id="GO:0003700">
    <property type="term" value="F:DNA-binding transcription factor activity"/>
    <property type="evidence" value="ECO:0007669"/>
    <property type="project" value="InterPro"/>
</dbReference>
<dbReference type="PANTHER" id="PTHR30204:SF69">
    <property type="entry name" value="MERR-FAMILY TRANSCRIPTIONAL REGULATOR"/>
    <property type="match status" value="1"/>
</dbReference>
<evidence type="ECO:0000256" key="5">
    <source>
        <dbReference type="SAM" id="MobiDB-lite"/>
    </source>
</evidence>
<sequence length="332" mass="36983">MNELLKAGEFAALCRTTKETLRHYDRIGLLRPAVRAENGYKMYALMQTVDFSLISALQSAGLALAEIRSFMTDPGTQNLSGLLAERIDAIEAQRIDLARKQRTLEDTLAQMIELDSWLGDEAERNGVHRAANGCRWRIVECAEERFAETAIPYSEEHEDEFLASAAEHMDYCKQHELGSGFQEAYRYDEQHVQKHEYGEGMHALMSVADGVVVQPERLRVKPAGTYLQWLYAIDLAPLAARADGGDGESDGSAKKAERAPEREKSGGAKEDTEGEEDANPLFDAYDAMLALAKEQNLRVTGDLYDTVLSSYTGRLTDAIYACASMRILPFKD</sequence>
<proteinExistence type="predicted"/>